<comment type="caution">
    <text evidence="6">The sequence shown here is derived from an EMBL/GenBank/DDBJ whole genome shotgun (WGS) entry which is preliminary data.</text>
</comment>
<name>A0AAN6RQW5_9PEZI</name>
<evidence type="ECO:0000256" key="1">
    <source>
        <dbReference type="ARBA" id="ARBA00004123"/>
    </source>
</evidence>
<evidence type="ECO:0008006" key="8">
    <source>
        <dbReference type="Google" id="ProtNLM"/>
    </source>
</evidence>
<evidence type="ECO:0000256" key="3">
    <source>
        <dbReference type="ARBA" id="ARBA00022771"/>
    </source>
</evidence>
<protein>
    <recommendedName>
        <fullName evidence="8">BED-type domain-containing protein</fullName>
    </recommendedName>
</protein>
<dbReference type="InterPro" id="IPR052035">
    <property type="entry name" value="ZnF_BED_domain_contain"/>
</dbReference>
<evidence type="ECO:0000256" key="5">
    <source>
        <dbReference type="ARBA" id="ARBA00023242"/>
    </source>
</evidence>
<keyword evidence="4" id="KW-0862">Zinc</keyword>
<reference evidence="6" key="1">
    <citation type="journal article" date="2023" name="Mol. Phylogenet. Evol.">
        <title>Genome-scale phylogeny and comparative genomics of the fungal order Sordariales.</title>
        <authorList>
            <person name="Hensen N."/>
            <person name="Bonometti L."/>
            <person name="Westerberg I."/>
            <person name="Brannstrom I.O."/>
            <person name="Guillou S."/>
            <person name="Cros-Aarteil S."/>
            <person name="Calhoun S."/>
            <person name="Haridas S."/>
            <person name="Kuo A."/>
            <person name="Mondo S."/>
            <person name="Pangilinan J."/>
            <person name="Riley R."/>
            <person name="LaButti K."/>
            <person name="Andreopoulos B."/>
            <person name="Lipzen A."/>
            <person name="Chen C."/>
            <person name="Yan M."/>
            <person name="Daum C."/>
            <person name="Ng V."/>
            <person name="Clum A."/>
            <person name="Steindorff A."/>
            <person name="Ohm R.A."/>
            <person name="Martin F."/>
            <person name="Silar P."/>
            <person name="Natvig D.O."/>
            <person name="Lalanne C."/>
            <person name="Gautier V."/>
            <person name="Ament-Velasquez S.L."/>
            <person name="Kruys A."/>
            <person name="Hutchinson M.I."/>
            <person name="Powell A.J."/>
            <person name="Barry K."/>
            <person name="Miller A.N."/>
            <person name="Grigoriev I.V."/>
            <person name="Debuchy R."/>
            <person name="Gladieux P."/>
            <person name="Hiltunen Thoren M."/>
            <person name="Johannesson H."/>
        </authorList>
    </citation>
    <scope>NUCLEOTIDE SEQUENCE</scope>
    <source>
        <strain evidence="6">CBS 103.79</strain>
    </source>
</reference>
<dbReference type="GO" id="GO:0005634">
    <property type="term" value="C:nucleus"/>
    <property type="evidence" value="ECO:0007669"/>
    <property type="project" value="UniProtKB-SubCell"/>
</dbReference>
<dbReference type="PANTHER" id="PTHR46481:SF10">
    <property type="entry name" value="ZINC FINGER BED DOMAIN-CONTAINING PROTEIN 39"/>
    <property type="match status" value="1"/>
</dbReference>
<dbReference type="PANTHER" id="PTHR46481">
    <property type="entry name" value="ZINC FINGER BED DOMAIN-CONTAINING PROTEIN 4"/>
    <property type="match status" value="1"/>
</dbReference>
<dbReference type="EMBL" id="MU855867">
    <property type="protein sequence ID" value="KAK3898866.1"/>
    <property type="molecule type" value="Genomic_DNA"/>
</dbReference>
<reference evidence="6" key="2">
    <citation type="submission" date="2023-05" db="EMBL/GenBank/DDBJ databases">
        <authorList>
            <consortium name="Lawrence Berkeley National Laboratory"/>
            <person name="Steindorff A."/>
            <person name="Hensen N."/>
            <person name="Bonometti L."/>
            <person name="Westerberg I."/>
            <person name="Brannstrom I.O."/>
            <person name="Guillou S."/>
            <person name="Cros-Aarteil S."/>
            <person name="Calhoun S."/>
            <person name="Haridas S."/>
            <person name="Kuo A."/>
            <person name="Mondo S."/>
            <person name="Pangilinan J."/>
            <person name="Riley R."/>
            <person name="Labutti K."/>
            <person name="Andreopoulos B."/>
            <person name="Lipzen A."/>
            <person name="Chen C."/>
            <person name="Yanf M."/>
            <person name="Daum C."/>
            <person name="Ng V."/>
            <person name="Clum A."/>
            <person name="Ohm R."/>
            <person name="Martin F."/>
            <person name="Silar P."/>
            <person name="Natvig D."/>
            <person name="Lalanne C."/>
            <person name="Gautier V."/>
            <person name="Ament-Velasquez S.L."/>
            <person name="Kruys A."/>
            <person name="Hutchinson M.I."/>
            <person name="Powell A.J."/>
            <person name="Barry K."/>
            <person name="Miller A.N."/>
            <person name="Grigoriev I.V."/>
            <person name="Debuchy R."/>
            <person name="Gladieux P."/>
            <person name="Thoren M.H."/>
            <person name="Johannesson H."/>
        </authorList>
    </citation>
    <scope>NUCLEOTIDE SEQUENCE</scope>
    <source>
        <strain evidence="6">CBS 103.79</strain>
    </source>
</reference>
<keyword evidence="3" id="KW-0863">Zinc-finger</keyword>
<dbReference type="GO" id="GO:0008270">
    <property type="term" value="F:zinc ion binding"/>
    <property type="evidence" value="ECO:0007669"/>
    <property type="project" value="UniProtKB-KW"/>
</dbReference>
<sequence>MPPILQTAALTMPGDRLVVTTLRGQPSVAKQLEALGTVNLRELSHPPDAAWPTISHQKKRYILEDWLRRKRSRAPWITEHGNFLVELTNSYTTGESQWCCKHCNAMYSIAATTNASKHLRAEHGFLDPATSEHPSKRPKTSSMPSVLEQQQAAALVRPVLKPTADTIENLLLSWIVTDDLSFTTLENPSLRKLFHIFNPTLAPIVSVSDDTLQRSTARWYNTEKMALQKTLASTPFKIHLSFDAWTSPNTITLLAVVAHFIDDKFNLQAKLLSMVPLKGSHSGETQSVAILD</sequence>
<dbReference type="Proteomes" id="UP001303889">
    <property type="component" value="Unassembled WGS sequence"/>
</dbReference>
<gene>
    <name evidence="6" type="ORF">C8A05DRAFT_37540</name>
</gene>
<comment type="subcellular location">
    <subcellularLocation>
        <location evidence="1">Nucleus</location>
    </subcellularLocation>
</comment>
<evidence type="ECO:0000256" key="4">
    <source>
        <dbReference type="ARBA" id="ARBA00022833"/>
    </source>
</evidence>
<feature type="non-terminal residue" evidence="6">
    <location>
        <position position="292"/>
    </location>
</feature>
<keyword evidence="7" id="KW-1185">Reference proteome</keyword>
<accession>A0AAN6RQW5</accession>
<proteinExistence type="predicted"/>
<evidence type="ECO:0000256" key="2">
    <source>
        <dbReference type="ARBA" id="ARBA00022723"/>
    </source>
</evidence>
<evidence type="ECO:0000313" key="7">
    <source>
        <dbReference type="Proteomes" id="UP001303889"/>
    </source>
</evidence>
<keyword evidence="2" id="KW-0479">Metal-binding</keyword>
<organism evidence="6 7">
    <name type="scientific">Staphylotrichum tortipilum</name>
    <dbReference type="NCBI Taxonomy" id="2831512"/>
    <lineage>
        <taxon>Eukaryota</taxon>
        <taxon>Fungi</taxon>
        <taxon>Dikarya</taxon>
        <taxon>Ascomycota</taxon>
        <taxon>Pezizomycotina</taxon>
        <taxon>Sordariomycetes</taxon>
        <taxon>Sordariomycetidae</taxon>
        <taxon>Sordariales</taxon>
        <taxon>Chaetomiaceae</taxon>
        <taxon>Staphylotrichum</taxon>
    </lineage>
</organism>
<evidence type="ECO:0000313" key="6">
    <source>
        <dbReference type="EMBL" id="KAK3898866.1"/>
    </source>
</evidence>
<keyword evidence="5" id="KW-0539">Nucleus</keyword>
<dbReference type="AlphaFoldDB" id="A0AAN6RQW5"/>